<dbReference type="GO" id="GO:0005829">
    <property type="term" value="C:cytosol"/>
    <property type="evidence" value="ECO:0007669"/>
    <property type="project" value="TreeGrafter"/>
</dbReference>
<feature type="domain" description="RRM" evidence="4">
    <location>
        <begin position="306"/>
        <end position="386"/>
    </location>
</feature>
<dbReference type="Gene3D" id="3.30.70.330">
    <property type="match status" value="1"/>
</dbReference>
<feature type="compositionally biased region" description="Low complexity" evidence="3">
    <location>
        <begin position="432"/>
        <end position="443"/>
    </location>
</feature>
<keyword evidence="7" id="KW-1185">Reference proteome</keyword>
<gene>
    <name evidence="6" type="ORF">L484_026432</name>
</gene>
<accession>W9QNW9</accession>
<feature type="domain" description="NTF2" evidence="5">
    <location>
        <begin position="16"/>
        <end position="135"/>
    </location>
</feature>
<dbReference type="InterPro" id="IPR000504">
    <property type="entry name" value="RRM_dom"/>
</dbReference>
<dbReference type="PROSITE" id="PS50177">
    <property type="entry name" value="NTF2_DOMAIN"/>
    <property type="match status" value="1"/>
</dbReference>
<feature type="compositionally biased region" description="Basic and acidic residues" evidence="3">
    <location>
        <begin position="444"/>
        <end position="456"/>
    </location>
</feature>
<dbReference type="AlphaFoldDB" id="W9QNW9"/>
<dbReference type="Pfam" id="PF00076">
    <property type="entry name" value="RRM_1"/>
    <property type="match status" value="1"/>
</dbReference>
<sequence length="490" mass="53422">MANQSEDPAIPTAQIVGNAFIQQYYLTLHKSPDMVHKFYTDDSVLSRPGPDGVMTSVTTMQGISEMILSLDYQNYHAQILSADAQFSYKDGVIVLVTGCLTGNNNEKRKFTQSFFLAPQDKVAKSYFVLNDVFRYIDDVANNDADGSSQTPLTPVVESTNAADQPVLSETTSVEIEVEVEVATGNDESQVIPPVDHEKERITEKVVVAAENGHVDPAENSVDLSQSAAHSVSETTTSTLQEDAPKKSFASVVNALNKNSAPFHVRAPQPKPAKLVEQPRAPVVPVPPAPAANGAPEKNNDPAVKAYAIFVANLPMIATVEELDKLFKQFGPIKHDGIQVRSNKGTCFGFVEFESASSMQSALEMCWTLVYNTAGRRGPVGVPYNNNSNIWKKHHQLCSATANCPLKKDEATNNDRAKLSSGRSGYRNDNFRGSRGNYSGNRGYGRNEFEKRGEFSGRARGNGNGGRNGEAHQRPIQNWGERVAQQEAKVA</sequence>
<evidence type="ECO:0000259" key="5">
    <source>
        <dbReference type="PROSITE" id="PS50177"/>
    </source>
</evidence>
<dbReference type="InterPro" id="IPR039539">
    <property type="entry name" value="Ras_GTPase_bind_prot"/>
</dbReference>
<protein>
    <submittedName>
        <fullName evidence="6">Ras GTPase-activating protein-binding protein 1</fullName>
    </submittedName>
</protein>
<reference evidence="7" key="1">
    <citation type="submission" date="2013-01" db="EMBL/GenBank/DDBJ databases">
        <title>Draft Genome Sequence of a Mulberry Tree, Morus notabilis C.K. Schneid.</title>
        <authorList>
            <person name="He N."/>
            <person name="Zhao S."/>
        </authorList>
    </citation>
    <scope>NUCLEOTIDE SEQUENCE</scope>
</reference>
<dbReference type="GO" id="GO:1990904">
    <property type="term" value="C:ribonucleoprotein complex"/>
    <property type="evidence" value="ECO:0007669"/>
    <property type="project" value="TreeGrafter"/>
</dbReference>
<dbReference type="STRING" id="981085.W9QNW9"/>
<dbReference type="SMART" id="SM00360">
    <property type="entry name" value="RRM"/>
    <property type="match status" value="1"/>
</dbReference>
<dbReference type="CDD" id="cd00780">
    <property type="entry name" value="NTF2"/>
    <property type="match status" value="1"/>
</dbReference>
<dbReference type="InterPro" id="IPR002075">
    <property type="entry name" value="NTF2_dom"/>
</dbReference>
<feature type="region of interest" description="Disordered" evidence="3">
    <location>
        <begin position="411"/>
        <end position="490"/>
    </location>
</feature>
<feature type="compositionally biased region" description="Polar residues" evidence="3">
    <location>
        <begin position="221"/>
        <end position="240"/>
    </location>
</feature>
<dbReference type="InterPro" id="IPR018222">
    <property type="entry name" value="Nuclear_transport_factor_2_euk"/>
</dbReference>
<evidence type="ECO:0000313" key="6">
    <source>
        <dbReference type="EMBL" id="EXB44851.1"/>
    </source>
</evidence>
<dbReference type="SUPFAM" id="SSF54928">
    <property type="entry name" value="RNA-binding domain, RBD"/>
    <property type="match status" value="1"/>
</dbReference>
<keyword evidence="1 2" id="KW-0694">RNA-binding</keyword>
<organism evidence="6 7">
    <name type="scientific">Morus notabilis</name>
    <dbReference type="NCBI Taxonomy" id="981085"/>
    <lineage>
        <taxon>Eukaryota</taxon>
        <taxon>Viridiplantae</taxon>
        <taxon>Streptophyta</taxon>
        <taxon>Embryophyta</taxon>
        <taxon>Tracheophyta</taxon>
        <taxon>Spermatophyta</taxon>
        <taxon>Magnoliopsida</taxon>
        <taxon>eudicotyledons</taxon>
        <taxon>Gunneridae</taxon>
        <taxon>Pentapetalae</taxon>
        <taxon>rosids</taxon>
        <taxon>fabids</taxon>
        <taxon>Rosales</taxon>
        <taxon>Moraceae</taxon>
        <taxon>Moreae</taxon>
        <taxon>Morus</taxon>
    </lineage>
</organism>
<dbReference type="Proteomes" id="UP000030645">
    <property type="component" value="Unassembled WGS sequence"/>
</dbReference>
<feature type="region of interest" description="Disordered" evidence="3">
    <location>
        <begin position="214"/>
        <end position="242"/>
    </location>
</feature>
<dbReference type="Pfam" id="PF02136">
    <property type="entry name" value="NTF2"/>
    <property type="match status" value="1"/>
</dbReference>
<dbReference type="GO" id="GO:0003729">
    <property type="term" value="F:mRNA binding"/>
    <property type="evidence" value="ECO:0007669"/>
    <property type="project" value="TreeGrafter"/>
</dbReference>
<dbReference type="InterPro" id="IPR012677">
    <property type="entry name" value="Nucleotide-bd_a/b_plait_sf"/>
</dbReference>
<evidence type="ECO:0000313" key="7">
    <source>
        <dbReference type="Proteomes" id="UP000030645"/>
    </source>
</evidence>
<dbReference type="PROSITE" id="PS50102">
    <property type="entry name" value="RRM"/>
    <property type="match status" value="1"/>
</dbReference>
<dbReference type="CDD" id="cd00590">
    <property type="entry name" value="RRM_SF"/>
    <property type="match status" value="1"/>
</dbReference>
<dbReference type="InterPro" id="IPR035979">
    <property type="entry name" value="RBD_domain_sf"/>
</dbReference>
<dbReference type="eggNOG" id="KOG0116">
    <property type="taxonomic scope" value="Eukaryota"/>
</dbReference>
<dbReference type="PANTHER" id="PTHR10693">
    <property type="entry name" value="RAS GTPASE-ACTIVATING PROTEIN-BINDING PROTEIN"/>
    <property type="match status" value="1"/>
</dbReference>
<dbReference type="PANTHER" id="PTHR10693:SF45">
    <property type="entry name" value="NUCLEAR TRANSPORT FACTOR 2 (NTF2) FAMILY PROTEIN WITH RNA BINDING (RRM-RBD-RNP MOTIFS) DOMAIN-CONTAINING PROTEIN"/>
    <property type="match status" value="1"/>
</dbReference>
<dbReference type="FunFam" id="3.10.450.50:FF:000003">
    <property type="entry name" value="Nuclear transport factor 2 family protein"/>
    <property type="match status" value="1"/>
</dbReference>
<dbReference type="EMBL" id="KE343883">
    <property type="protein sequence ID" value="EXB44851.1"/>
    <property type="molecule type" value="Genomic_DNA"/>
</dbReference>
<evidence type="ECO:0000256" key="3">
    <source>
        <dbReference type="SAM" id="MobiDB-lite"/>
    </source>
</evidence>
<evidence type="ECO:0000259" key="4">
    <source>
        <dbReference type="PROSITE" id="PS50102"/>
    </source>
</evidence>
<evidence type="ECO:0000256" key="2">
    <source>
        <dbReference type="PROSITE-ProRule" id="PRU00176"/>
    </source>
</evidence>
<evidence type="ECO:0000256" key="1">
    <source>
        <dbReference type="ARBA" id="ARBA00022884"/>
    </source>
</evidence>
<dbReference type="Gene3D" id="3.10.450.50">
    <property type="match status" value="1"/>
</dbReference>
<dbReference type="SUPFAM" id="SSF54427">
    <property type="entry name" value="NTF2-like"/>
    <property type="match status" value="1"/>
</dbReference>
<proteinExistence type="predicted"/>
<dbReference type="InterPro" id="IPR032710">
    <property type="entry name" value="NTF2-like_dom_sf"/>
</dbReference>
<name>W9QNW9_9ROSA</name>